<gene>
    <name evidence="1" type="ORF">ENSA5_68410</name>
</gene>
<accession>A0A2S9XB08</accession>
<reference evidence="1 2" key="1">
    <citation type="submission" date="2018-03" db="EMBL/GenBank/DDBJ databases">
        <title>Draft Genome Sequences of the Obligatory Marine Myxobacteria Enhygromyxa salina SWB005.</title>
        <authorList>
            <person name="Poehlein A."/>
            <person name="Moghaddam J.A."/>
            <person name="Harms H."/>
            <person name="Alanjari M."/>
            <person name="Koenig G.M."/>
            <person name="Daniel R."/>
            <person name="Schaeberle T.F."/>
        </authorList>
    </citation>
    <scope>NUCLEOTIDE SEQUENCE [LARGE SCALE GENOMIC DNA]</scope>
    <source>
        <strain evidence="1 2">SWB005</strain>
    </source>
</reference>
<comment type="caution">
    <text evidence="1">The sequence shown here is derived from an EMBL/GenBank/DDBJ whole genome shotgun (WGS) entry which is preliminary data.</text>
</comment>
<evidence type="ECO:0000313" key="2">
    <source>
        <dbReference type="Proteomes" id="UP000237968"/>
    </source>
</evidence>
<keyword evidence="2" id="KW-1185">Reference proteome</keyword>
<evidence type="ECO:0008006" key="3">
    <source>
        <dbReference type="Google" id="ProtNLM"/>
    </source>
</evidence>
<dbReference type="EMBL" id="PVNK01000299">
    <property type="protein sequence ID" value="PRP90038.1"/>
    <property type="molecule type" value="Genomic_DNA"/>
</dbReference>
<dbReference type="RefSeq" id="WP_106395967.1">
    <property type="nucleotide sequence ID" value="NZ_PVNK01000299.1"/>
</dbReference>
<proteinExistence type="predicted"/>
<organism evidence="1 2">
    <name type="scientific">Enhygromyxa salina</name>
    <dbReference type="NCBI Taxonomy" id="215803"/>
    <lineage>
        <taxon>Bacteria</taxon>
        <taxon>Pseudomonadati</taxon>
        <taxon>Myxococcota</taxon>
        <taxon>Polyangia</taxon>
        <taxon>Nannocystales</taxon>
        <taxon>Nannocystaceae</taxon>
        <taxon>Enhygromyxa</taxon>
    </lineage>
</organism>
<name>A0A2S9XB08_9BACT</name>
<sequence>MVELTKAQRAHLAADVCRRLSSCVPWGRKLRWAPELNIQAKTYPTVNLFAEVKPSARGVEELREGEYVDSDGGRFRYALRLHRRGQPLETWWGRKTGTVIFDGDIEIPILFERKGPGQPFRTFPWMSLTPAELLTLRPGTRLAKGKVVIAGLGLAHQLIEVGKRRAVTEITVVERSRELVELIMPRAMAVLAEHGREQVRVAGGDAFALLPKLEADVALVDVFPAYGDNREAMAKLRGQCKKIKRMWDWGASDLL</sequence>
<dbReference type="InterPro" id="IPR029063">
    <property type="entry name" value="SAM-dependent_MTases_sf"/>
</dbReference>
<protein>
    <recommendedName>
        <fullName evidence="3">Spermidine synthase</fullName>
    </recommendedName>
</protein>
<dbReference type="Proteomes" id="UP000237968">
    <property type="component" value="Unassembled WGS sequence"/>
</dbReference>
<dbReference type="OrthoDB" id="1640444at2"/>
<dbReference type="SUPFAM" id="SSF53335">
    <property type="entry name" value="S-adenosyl-L-methionine-dependent methyltransferases"/>
    <property type="match status" value="1"/>
</dbReference>
<dbReference type="AlphaFoldDB" id="A0A2S9XB08"/>
<evidence type="ECO:0000313" key="1">
    <source>
        <dbReference type="EMBL" id="PRP90038.1"/>
    </source>
</evidence>